<feature type="DNA-binding region" description="H-T-H motif" evidence="2">
    <location>
        <begin position="55"/>
        <end position="74"/>
    </location>
</feature>
<protein>
    <submittedName>
        <fullName evidence="4">TetR/AcrR family transcriptional regulator</fullName>
    </submittedName>
</protein>
<keyword evidence="1 2" id="KW-0238">DNA-binding</keyword>
<proteinExistence type="predicted"/>
<dbReference type="EMBL" id="CP059894">
    <property type="protein sequence ID" value="QNJ90087.1"/>
    <property type="molecule type" value="Genomic_DNA"/>
</dbReference>
<dbReference type="InterPro" id="IPR009057">
    <property type="entry name" value="Homeodomain-like_sf"/>
</dbReference>
<dbReference type="AlphaFoldDB" id="A0A7G8P6X1"/>
<evidence type="ECO:0000256" key="2">
    <source>
        <dbReference type="PROSITE-ProRule" id="PRU00335"/>
    </source>
</evidence>
<dbReference type="GO" id="GO:0000976">
    <property type="term" value="F:transcription cis-regulatory region binding"/>
    <property type="evidence" value="ECO:0007669"/>
    <property type="project" value="TreeGrafter"/>
</dbReference>
<dbReference type="InterPro" id="IPR050109">
    <property type="entry name" value="HTH-type_TetR-like_transc_reg"/>
</dbReference>
<name>A0A7G8P6X1_9MYCO</name>
<dbReference type="PANTHER" id="PTHR30055">
    <property type="entry name" value="HTH-TYPE TRANSCRIPTIONAL REGULATOR RUTR"/>
    <property type="match status" value="1"/>
</dbReference>
<accession>A0A7G8P6X1</accession>
<evidence type="ECO:0000313" key="4">
    <source>
        <dbReference type="EMBL" id="QNJ90087.1"/>
    </source>
</evidence>
<dbReference type="Pfam" id="PF00440">
    <property type="entry name" value="TetR_N"/>
    <property type="match status" value="1"/>
</dbReference>
<gene>
    <name evidence="4" type="ORF">HZU40_17455</name>
</gene>
<evidence type="ECO:0000259" key="3">
    <source>
        <dbReference type="PROSITE" id="PS50977"/>
    </source>
</evidence>
<dbReference type="KEGG" id="mflu:HZU40_17455"/>
<dbReference type="GO" id="GO:0003700">
    <property type="term" value="F:DNA-binding transcription factor activity"/>
    <property type="evidence" value="ECO:0007669"/>
    <property type="project" value="TreeGrafter"/>
</dbReference>
<dbReference type="PANTHER" id="PTHR30055:SF242">
    <property type="entry name" value="HTH-TYPE TRANSCRIPTIONAL REPRESSOR KSTR"/>
    <property type="match status" value="1"/>
</dbReference>
<feature type="domain" description="HTH tetR-type" evidence="3">
    <location>
        <begin position="32"/>
        <end position="92"/>
    </location>
</feature>
<organism evidence="4 5">
    <name type="scientific">Mycolicibacterium fluoranthenivorans</name>
    <dbReference type="NCBI Taxonomy" id="258505"/>
    <lineage>
        <taxon>Bacteria</taxon>
        <taxon>Bacillati</taxon>
        <taxon>Actinomycetota</taxon>
        <taxon>Actinomycetes</taxon>
        <taxon>Mycobacteriales</taxon>
        <taxon>Mycobacteriaceae</taxon>
        <taxon>Mycolicibacterium</taxon>
    </lineage>
</organism>
<dbReference type="PRINTS" id="PR00455">
    <property type="entry name" value="HTHTETR"/>
</dbReference>
<dbReference type="InterPro" id="IPR001647">
    <property type="entry name" value="HTH_TetR"/>
</dbReference>
<dbReference type="PROSITE" id="PS50977">
    <property type="entry name" value="HTH_TETR_2"/>
    <property type="match status" value="1"/>
</dbReference>
<evidence type="ECO:0000256" key="1">
    <source>
        <dbReference type="ARBA" id="ARBA00023125"/>
    </source>
</evidence>
<dbReference type="Proteomes" id="UP000515498">
    <property type="component" value="Chromosome"/>
</dbReference>
<evidence type="ECO:0000313" key="5">
    <source>
        <dbReference type="Proteomes" id="UP000515498"/>
    </source>
</evidence>
<dbReference type="RefSeq" id="WP_187095234.1">
    <property type="nucleotide sequence ID" value="NZ_CP059894.1"/>
</dbReference>
<dbReference type="Gene3D" id="1.10.357.10">
    <property type="entry name" value="Tetracycline Repressor, domain 2"/>
    <property type="match status" value="1"/>
</dbReference>
<dbReference type="SUPFAM" id="SSF46689">
    <property type="entry name" value="Homeodomain-like"/>
    <property type="match status" value="1"/>
</dbReference>
<sequence>MLHKSTGAANAGHRFLIAASPPETRWASDLQRARRSRLLDSAVEIAQGTGYDGVRMRDIADHAGVAISTVYRYFPSKIHLLVTALNRELSELGDTLADDLTYLDGPFERLGVAATSLTNAMEHSGRISGTLTQAYIAATVTAPREAEAIQLQTTMFFSRGMGAPPRCGFYRHIAALITDVWTGEVLALVQKRRTFDDLRCRLQSAIDLVASTAALDVSQRVHSDVRTCS</sequence>
<reference evidence="4 5" key="1">
    <citation type="submission" date="2020-07" db="EMBL/GenBank/DDBJ databases">
        <title>Draft genome sequence of four isobutane-metabolizing strains capable of cometabolically degrading diverse ether contaminants.</title>
        <authorList>
            <person name="Chen W."/>
            <person name="Faulkner N."/>
            <person name="Smith C."/>
            <person name="Hyman M."/>
        </authorList>
    </citation>
    <scope>NUCLEOTIDE SEQUENCE [LARGE SCALE GENOMIC DNA]</scope>
    <source>
        <strain evidence="4 5">2A</strain>
    </source>
</reference>